<dbReference type="Pfam" id="PF04754">
    <property type="entry name" value="Transposase_31"/>
    <property type="match status" value="1"/>
</dbReference>
<dbReference type="InterPro" id="IPR010106">
    <property type="entry name" value="RpnA"/>
</dbReference>
<dbReference type="OrthoDB" id="6463761at2759"/>
<evidence type="ECO:0000256" key="1">
    <source>
        <dbReference type="ARBA" id="ARBA00009787"/>
    </source>
</evidence>
<organism evidence="3 4">
    <name type="scientific">Trichonephila clavata</name>
    <name type="common">Joro spider</name>
    <name type="synonym">Nephila clavata</name>
    <dbReference type="NCBI Taxonomy" id="2740835"/>
    <lineage>
        <taxon>Eukaryota</taxon>
        <taxon>Metazoa</taxon>
        <taxon>Ecdysozoa</taxon>
        <taxon>Arthropoda</taxon>
        <taxon>Chelicerata</taxon>
        <taxon>Arachnida</taxon>
        <taxon>Araneae</taxon>
        <taxon>Araneomorphae</taxon>
        <taxon>Entelegynae</taxon>
        <taxon>Araneoidea</taxon>
        <taxon>Nephilidae</taxon>
        <taxon>Trichonephila</taxon>
    </lineage>
</organism>
<comment type="similarity">
    <text evidence="1">Belongs to the Rpn/YhgA-like nuclease family.</text>
</comment>
<comment type="caution">
    <text evidence="3">The sequence shown here is derived from an EMBL/GenBank/DDBJ whole genome shotgun (WGS) entry which is preliminary data.</text>
</comment>
<dbReference type="NCBIfam" id="TIGR01784">
    <property type="entry name" value="T_den_put_tspse"/>
    <property type="match status" value="1"/>
</dbReference>
<dbReference type="GO" id="GO:0006310">
    <property type="term" value="P:DNA recombination"/>
    <property type="evidence" value="ECO:0007669"/>
    <property type="project" value="TreeGrafter"/>
</dbReference>
<dbReference type="PANTHER" id="PTHR34611:SF2">
    <property type="entry name" value="INACTIVE RECOMBINATION-PROMOTING NUCLEASE-LIKE PROTEIN RPNE-RELATED"/>
    <property type="match status" value="1"/>
</dbReference>
<protein>
    <submittedName>
        <fullName evidence="3">Transposase</fullName>
    </submittedName>
</protein>
<reference evidence="3" key="1">
    <citation type="submission" date="2020-07" db="EMBL/GenBank/DDBJ databases">
        <title>Multicomponent nature underlies the extraordinary mechanical properties of spider dragline silk.</title>
        <authorList>
            <person name="Kono N."/>
            <person name="Nakamura H."/>
            <person name="Mori M."/>
            <person name="Yoshida Y."/>
            <person name="Ohtoshi R."/>
            <person name="Malay A.D."/>
            <person name="Moran D.A.P."/>
            <person name="Tomita M."/>
            <person name="Numata K."/>
            <person name="Arakawa K."/>
        </authorList>
    </citation>
    <scope>NUCLEOTIDE SEQUENCE</scope>
</reference>
<evidence type="ECO:0000259" key="2">
    <source>
        <dbReference type="Pfam" id="PF04754"/>
    </source>
</evidence>
<accession>A0A8X6KL65</accession>
<dbReference type="InterPro" id="IPR006842">
    <property type="entry name" value="Transposase_31"/>
</dbReference>
<dbReference type="PANTHER" id="PTHR34611">
    <property type="match status" value="1"/>
</dbReference>
<dbReference type="InterPro" id="IPR051699">
    <property type="entry name" value="Rpn/YhgA-like_nuclease"/>
</dbReference>
<feature type="domain" description="Transposase (putative) YhgA-like" evidence="2">
    <location>
        <begin position="3"/>
        <end position="184"/>
    </location>
</feature>
<name>A0A8X6KL65_TRICU</name>
<evidence type="ECO:0000313" key="3">
    <source>
        <dbReference type="EMBL" id="GFQ79415.1"/>
    </source>
</evidence>
<sequence>MSNEIAAKEFLEYYLQSAFKEKIDLSKITIEKESYIEETLQEKFSDIVYSVKTKSDDSAFIYILLDHQSTVDYWMALRLWRYALLLCERHKKNKDKLPLIYSMIMYNGREVYNAPRNLWDLFIDPVQAKELMVSDYQLVDLQSMSDDEIVQKKHLGMMEYVMKHIHQRDMVALWEKFLETFKLEILVDRKQGYIYIKSFLWYTDAKLSEERQVELERVLAKYLSEEEKGNIMRTIAQKYIEEGETR</sequence>
<dbReference type="EMBL" id="BMAO01022064">
    <property type="protein sequence ID" value="GFQ79415.1"/>
    <property type="molecule type" value="Genomic_DNA"/>
</dbReference>
<gene>
    <name evidence="3" type="primary">RiCNE_10480</name>
    <name evidence="3" type="ORF">TNCT_186541</name>
</gene>
<dbReference type="Proteomes" id="UP000887116">
    <property type="component" value="Unassembled WGS sequence"/>
</dbReference>
<dbReference type="AlphaFoldDB" id="A0A8X6KL65"/>
<evidence type="ECO:0000313" key="4">
    <source>
        <dbReference type="Proteomes" id="UP000887116"/>
    </source>
</evidence>
<proteinExistence type="inferred from homology"/>
<dbReference type="GO" id="GO:1990238">
    <property type="term" value="F:double-stranded DNA endonuclease activity"/>
    <property type="evidence" value="ECO:0007669"/>
    <property type="project" value="TreeGrafter"/>
</dbReference>
<keyword evidence="4" id="KW-1185">Reference proteome</keyword>